<keyword evidence="3" id="KW-1185">Reference proteome</keyword>
<feature type="compositionally biased region" description="Low complexity" evidence="1">
    <location>
        <begin position="36"/>
        <end position="48"/>
    </location>
</feature>
<sequence>MSLFKRRKANESADESEPVDETRDNESTTGDEADEAAAGADDTAAAGSDDADDADDDGDGDGDDDGEDGDDDAEEDAERGPYDIDDAPDDGLERLDLGSLKIPALPGVEVQIQANEQGEIAAVALIAGPSAVQVGAFAAPRSEGIWDEVRAELREGVESEGGTVTEKRGTYGPELVGRITTPEGPQQVRFVGIDRPRWFLRAVFHGEAAADPAAAPELLDCLGKIVVERGGEAMPVRDPLPLRLPPEAVEQQQAAAEQDVDGPDGPDGAGR</sequence>
<protein>
    <recommendedName>
        <fullName evidence="4">DUF3710 domain-containing protein</fullName>
    </recommendedName>
</protein>
<name>A0A810L6D2_9ACTN</name>
<evidence type="ECO:0008006" key="4">
    <source>
        <dbReference type="Google" id="ProtNLM"/>
    </source>
</evidence>
<gene>
    <name evidence="2" type="ORF">Asera_39790</name>
</gene>
<feature type="compositionally biased region" description="Low complexity" evidence="1">
    <location>
        <begin position="239"/>
        <end position="257"/>
    </location>
</feature>
<dbReference type="InterPro" id="IPR022183">
    <property type="entry name" value="DUF3710"/>
</dbReference>
<dbReference type="KEGG" id="aser:Asera_39790"/>
<dbReference type="AlphaFoldDB" id="A0A810L6D2"/>
<reference evidence="2" key="1">
    <citation type="submission" date="2020-08" db="EMBL/GenBank/DDBJ databases">
        <title>Whole genome shotgun sequence of Actinocatenispora sera NBRC 101916.</title>
        <authorList>
            <person name="Komaki H."/>
            <person name="Tamura T."/>
        </authorList>
    </citation>
    <scope>NUCLEOTIDE SEQUENCE</scope>
    <source>
        <strain evidence="2">NBRC 101916</strain>
    </source>
</reference>
<proteinExistence type="predicted"/>
<evidence type="ECO:0000313" key="2">
    <source>
        <dbReference type="EMBL" id="BCJ29871.1"/>
    </source>
</evidence>
<dbReference type="EMBL" id="AP023354">
    <property type="protein sequence ID" value="BCJ29871.1"/>
    <property type="molecule type" value="Genomic_DNA"/>
</dbReference>
<dbReference type="Proteomes" id="UP000680750">
    <property type="component" value="Chromosome"/>
</dbReference>
<evidence type="ECO:0000256" key="1">
    <source>
        <dbReference type="SAM" id="MobiDB-lite"/>
    </source>
</evidence>
<feature type="compositionally biased region" description="Acidic residues" evidence="1">
    <location>
        <begin position="49"/>
        <end position="90"/>
    </location>
</feature>
<organism evidence="2 3">
    <name type="scientific">Actinocatenispora sera</name>
    <dbReference type="NCBI Taxonomy" id="390989"/>
    <lineage>
        <taxon>Bacteria</taxon>
        <taxon>Bacillati</taxon>
        <taxon>Actinomycetota</taxon>
        <taxon>Actinomycetes</taxon>
        <taxon>Micromonosporales</taxon>
        <taxon>Micromonosporaceae</taxon>
        <taxon>Actinocatenispora</taxon>
    </lineage>
</organism>
<accession>A0A810L6D2</accession>
<evidence type="ECO:0000313" key="3">
    <source>
        <dbReference type="Proteomes" id="UP000680750"/>
    </source>
</evidence>
<dbReference type="Pfam" id="PF12502">
    <property type="entry name" value="DUF3710"/>
    <property type="match status" value="1"/>
</dbReference>
<dbReference type="RefSeq" id="WP_051801740.1">
    <property type="nucleotide sequence ID" value="NZ_AP023354.1"/>
</dbReference>
<feature type="region of interest" description="Disordered" evidence="1">
    <location>
        <begin position="235"/>
        <end position="271"/>
    </location>
</feature>
<feature type="region of interest" description="Disordered" evidence="1">
    <location>
        <begin position="1"/>
        <end position="91"/>
    </location>
</feature>